<evidence type="ECO:0000313" key="1">
    <source>
        <dbReference type="EMBL" id="GGW46075.1"/>
    </source>
</evidence>
<name>A0A918J3W7_9RHOB</name>
<accession>A0A918J3W7</accession>
<evidence type="ECO:0000313" key="2">
    <source>
        <dbReference type="Proteomes" id="UP000628984"/>
    </source>
</evidence>
<sequence>MRFAEKSFEVRFCAALSAAMMPFNRNPLWYGMTQAQERASGIDTMLRHGGDLVIFQFKAKQGGKFTLERDQWRVLTSVARKYPESTYYVFPEAEDTITAASYGCLLERSWCAKVTDIGPAFRSSSKSVNLTLNAAAKSLEKKRPTKKIAVSSSCGMFGCFCTMDWSRSHLGRALARHEFLTYFFGLKLFGEPAGDVYAPALEGKRFGIPIGRKSDPLDDSEPITERGQLERLFSDSAEQAFRGLWGLFLPHSDRTALP</sequence>
<comment type="caution">
    <text evidence="1">The sequence shown here is derived from an EMBL/GenBank/DDBJ whole genome shotgun (WGS) entry which is preliminary data.</text>
</comment>
<reference evidence="1" key="2">
    <citation type="submission" date="2020-09" db="EMBL/GenBank/DDBJ databases">
        <authorList>
            <person name="Sun Q."/>
            <person name="Kim S."/>
        </authorList>
    </citation>
    <scope>NUCLEOTIDE SEQUENCE</scope>
    <source>
        <strain evidence="1">KCTC 23714</strain>
    </source>
</reference>
<reference evidence="1" key="1">
    <citation type="journal article" date="2014" name="Int. J. Syst. Evol. Microbiol.">
        <title>Complete genome sequence of Corynebacterium casei LMG S-19264T (=DSM 44701T), isolated from a smear-ripened cheese.</title>
        <authorList>
            <consortium name="US DOE Joint Genome Institute (JGI-PGF)"/>
            <person name="Walter F."/>
            <person name="Albersmeier A."/>
            <person name="Kalinowski J."/>
            <person name="Ruckert C."/>
        </authorList>
    </citation>
    <scope>NUCLEOTIDE SEQUENCE</scope>
    <source>
        <strain evidence="1">KCTC 23714</strain>
    </source>
</reference>
<keyword evidence="2" id="KW-1185">Reference proteome</keyword>
<protein>
    <submittedName>
        <fullName evidence="1">Uncharacterized protein</fullName>
    </submittedName>
</protein>
<dbReference type="EMBL" id="BMYQ01000022">
    <property type="protein sequence ID" value="GGW46075.1"/>
    <property type="molecule type" value="Genomic_DNA"/>
</dbReference>
<organism evidence="1 2">
    <name type="scientific">Gemmobacter lanyuensis</name>
    <dbReference type="NCBI Taxonomy" id="1054497"/>
    <lineage>
        <taxon>Bacteria</taxon>
        <taxon>Pseudomonadati</taxon>
        <taxon>Pseudomonadota</taxon>
        <taxon>Alphaproteobacteria</taxon>
        <taxon>Rhodobacterales</taxon>
        <taxon>Paracoccaceae</taxon>
        <taxon>Gemmobacter</taxon>
    </lineage>
</organism>
<dbReference type="AlphaFoldDB" id="A0A918J3W7"/>
<dbReference type="Proteomes" id="UP000628984">
    <property type="component" value="Unassembled WGS sequence"/>
</dbReference>
<gene>
    <name evidence="1" type="ORF">GCM10011452_37530</name>
</gene>
<proteinExistence type="predicted"/>
<dbReference type="RefSeq" id="WP_189635419.1">
    <property type="nucleotide sequence ID" value="NZ_BMYQ01000022.1"/>
</dbReference>